<protein>
    <submittedName>
        <fullName evidence="6">Aldehyde dehydrogenase family protein</fullName>
    </submittedName>
</protein>
<dbReference type="Gene3D" id="3.40.309.10">
    <property type="entry name" value="Aldehyde Dehydrogenase, Chain A, domain 2"/>
    <property type="match status" value="1"/>
</dbReference>
<dbReference type="RefSeq" id="WP_136351780.1">
    <property type="nucleotide sequence ID" value="NZ_CP046266.1"/>
</dbReference>
<dbReference type="GO" id="GO:0016620">
    <property type="term" value="F:oxidoreductase activity, acting on the aldehyde or oxo group of donors, NAD or NADP as acceptor"/>
    <property type="evidence" value="ECO:0007669"/>
    <property type="project" value="InterPro"/>
</dbReference>
<organism evidence="6 7">
    <name type="scientific">Metabacillus sediminilitoris</name>
    <dbReference type="NCBI Taxonomy" id="2567941"/>
    <lineage>
        <taxon>Bacteria</taxon>
        <taxon>Bacillati</taxon>
        <taxon>Bacillota</taxon>
        <taxon>Bacilli</taxon>
        <taxon>Bacillales</taxon>
        <taxon>Bacillaceae</taxon>
        <taxon>Metabacillus</taxon>
    </lineage>
</organism>
<comment type="caution">
    <text evidence="6">The sequence shown here is derived from an EMBL/GenBank/DDBJ whole genome shotgun (WGS) entry which is preliminary data.</text>
</comment>
<keyword evidence="2 4" id="KW-0560">Oxidoreductase</keyword>
<dbReference type="InterPro" id="IPR016161">
    <property type="entry name" value="Ald_DH/histidinol_DH"/>
</dbReference>
<dbReference type="InterPro" id="IPR015590">
    <property type="entry name" value="Aldehyde_DH_dom"/>
</dbReference>
<reference evidence="6 7" key="1">
    <citation type="submission" date="2019-04" db="EMBL/GenBank/DDBJ databases">
        <title>Bacillus sediminilitoris sp. nov., isolated from a tidal flat sediment on the East China Sea.</title>
        <authorList>
            <person name="Wei Y."/>
            <person name="Mao H."/>
            <person name="Fang J."/>
        </authorList>
    </citation>
    <scope>NUCLEOTIDE SEQUENCE [LARGE SCALE GENOMIC DNA]</scope>
    <source>
        <strain evidence="6 7">DSL-17</strain>
    </source>
</reference>
<evidence type="ECO:0000256" key="3">
    <source>
        <dbReference type="PROSITE-ProRule" id="PRU10007"/>
    </source>
</evidence>
<dbReference type="PROSITE" id="PS00687">
    <property type="entry name" value="ALDEHYDE_DEHYDR_GLU"/>
    <property type="match status" value="1"/>
</dbReference>
<evidence type="ECO:0000313" key="7">
    <source>
        <dbReference type="Proteomes" id="UP000310334"/>
    </source>
</evidence>
<sequence>MISTFPVVSGKYLVNGEWQETKETTDVINPANTAEVVGQVAICSEDIVNDSITAAENAFKTWSRFNIEDRATRMNAAAEELAKTIEENVTLFVRENGKTLVEAKKDLLRCVEVMKGSAAELLNWWKPEVIQGNQKVQVRRRPRGITAVITPWNSPMILTFKRVIPAILAGNTVVVKPATNCPLTIMTFLKVVAEHFPPGVINIVTGSGKVIGDILCSDSRIRTVAFVGSTETGKDIMKKSAGKLQKVYMELGGNDPAIIFEDANMDEAAIKRLKIGILRAAGQVCSAIKRVYVHESRYDEVLQKLTKEFERVVVGDGIQPDVTMGPLNNQAQFDYVNGLLERTVKAGGKVITAGIQLNPETWNQGYYMLPSIVTGVNQQSEVVRVEQFGPVIPILPFSSLEEVVDYANDSEFGLRASVWTENEELAIEMADRLEAGAVFHNNHTVFSELAIDFPGLKESGVSRETRHCSLELFADSYGFAD</sequence>
<dbReference type="InterPro" id="IPR016160">
    <property type="entry name" value="Ald_DH_CS_CYS"/>
</dbReference>
<feature type="active site" evidence="3">
    <location>
        <position position="250"/>
    </location>
</feature>
<evidence type="ECO:0000256" key="4">
    <source>
        <dbReference type="RuleBase" id="RU003345"/>
    </source>
</evidence>
<proteinExistence type="inferred from homology"/>
<dbReference type="InterPro" id="IPR016163">
    <property type="entry name" value="Ald_DH_C"/>
</dbReference>
<evidence type="ECO:0000256" key="1">
    <source>
        <dbReference type="ARBA" id="ARBA00009986"/>
    </source>
</evidence>
<dbReference type="PROSITE" id="PS00070">
    <property type="entry name" value="ALDEHYDE_DEHYDR_CYS"/>
    <property type="match status" value="1"/>
</dbReference>
<dbReference type="PANTHER" id="PTHR11699">
    <property type="entry name" value="ALDEHYDE DEHYDROGENASE-RELATED"/>
    <property type="match status" value="1"/>
</dbReference>
<gene>
    <name evidence="6" type="ORF">E6W99_03405</name>
</gene>
<evidence type="ECO:0000259" key="5">
    <source>
        <dbReference type="Pfam" id="PF00171"/>
    </source>
</evidence>
<dbReference type="InterPro" id="IPR029510">
    <property type="entry name" value="Ald_DH_CS_GLU"/>
</dbReference>
<evidence type="ECO:0000313" key="6">
    <source>
        <dbReference type="EMBL" id="THF82483.1"/>
    </source>
</evidence>
<dbReference type="OrthoDB" id="9762913at2"/>
<comment type="similarity">
    <text evidence="1 4">Belongs to the aldehyde dehydrogenase family.</text>
</comment>
<dbReference type="AlphaFoldDB" id="A0A4S4C3Y4"/>
<keyword evidence="7" id="KW-1185">Reference proteome</keyword>
<dbReference type="InterPro" id="IPR016162">
    <property type="entry name" value="Ald_DH_N"/>
</dbReference>
<feature type="domain" description="Aldehyde dehydrogenase" evidence="5">
    <location>
        <begin position="19"/>
        <end position="473"/>
    </location>
</feature>
<dbReference type="Proteomes" id="UP000310334">
    <property type="component" value="Unassembled WGS sequence"/>
</dbReference>
<name>A0A4S4C3Y4_9BACI</name>
<dbReference type="Gene3D" id="3.40.605.10">
    <property type="entry name" value="Aldehyde Dehydrogenase, Chain A, domain 1"/>
    <property type="match status" value="1"/>
</dbReference>
<dbReference type="Pfam" id="PF00171">
    <property type="entry name" value="Aldedh"/>
    <property type="match status" value="1"/>
</dbReference>
<dbReference type="EMBL" id="SSNT01000002">
    <property type="protein sequence ID" value="THF82483.1"/>
    <property type="molecule type" value="Genomic_DNA"/>
</dbReference>
<evidence type="ECO:0000256" key="2">
    <source>
        <dbReference type="ARBA" id="ARBA00023002"/>
    </source>
</evidence>
<dbReference type="FunFam" id="3.40.605.10:FF:000007">
    <property type="entry name" value="NAD/NADP-dependent betaine aldehyde dehydrogenase"/>
    <property type="match status" value="1"/>
</dbReference>
<accession>A0A4S4C3Y4</accession>
<dbReference type="SUPFAM" id="SSF53720">
    <property type="entry name" value="ALDH-like"/>
    <property type="match status" value="1"/>
</dbReference>